<keyword evidence="2" id="KW-1185">Reference proteome</keyword>
<organism evidence="1 2">
    <name type="scientific">Cephalotus follicularis</name>
    <name type="common">Albany pitcher plant</name>
    <dbReference type="NCBI Taxonomy" id="3775"/>
    <lineage>
        <taxon>Eukaryota</taxon>
        <taxon>Viridiplantae</taxon>
        <taxon>Streptophyta</taxon>
        <taxon>Embryophyta</taxon>
        <taxon>Tracheophyta</taxon>
        <taxon>Spermatophyta</taxon>
        <taxon>Magnoliopsida</taxon>
        <taxon>eudicotyledons</taxon>
        <taxon>Gunneridae</taxon>
        <taxon>Pentapetalae</taxon>
        <taxon>rosids</taxon>
        <taxon>fabids</taxon>
        <taxon>Oxalidales</taxon>
        <taxon>Cephalotaceae</taxon>
        <taxon>Cephalotus</taxon>
    </lineage>
</organism>
<dbReference type="EMBL" id="BDDD01000134">
    <property type="protein sequence ID" value="GAV60013.1"/>
    <property type="molecule type" value="Genomic_DNA"/>
</dbReference>
<protein>
    <submittedName>
        <fullName evidence="1">Uncharacterized protein</fullName>
    </submittedName>
</protein>
<evidence type="ECO:0000313" key="1">
    <source>
        <dbReference type="EMBL" id="GAV60013.1"/>
    </source>
</evidence>
<proteinExistence type="predicted"/>
<accession>A0A1Q3AWT0</accession>
<dbReference type="InParanoid" id="A0A1Q3AWT0"/>
<name>A0A1Q3AWT0_CEPFO</name>
<comment type="caution">
    <text evidence="1">The sequence shown here is derived from an EMBL/GenBank/DDBJ whole genome shotgun (WGS) entry which is preliminary data.</text>
</comment>
<gene>
    <name evidence="1" type="ORF">CFOL_v3_03544</name>
</gene>
<evidence type="ECO:0000313" key="2">
    <source>
        <dbReference type="Proteomes" id="UP000187406"/>
    </source>
</evidence>
<reference evidence="2" key="1">
    <citation type="submission" date="2016-04" db="EMBL/GenBank/DDBJ databases">
        <title>Cephalotus genome sequencing.</title>
        <authorList>
            <person name="Fukushima K."/>
            <person name="Hasebe M."/>
            <person name="Fang X."/>
        </authorList>
    </citation>
    <scope>NUCLEOTIDE SEQUENCE [LARGE SCALE GENOMIC DNA]</scope>
    <source>
        <strain evidence="2">cv. St1</strain>
    </source>
</reference>
<dbReference type="Proteomes" id="UP000187406">
    <property type="component" value="Unassembled WGS sequence"/>
</dbReference>
<dbReference type="AlphaFoldDB" id="A0A1Q3AWT0"/>
<sequence length="161" mass="17767">MPSLIFHGPQSSLFVELQQSLFPEQPSLPCHGIQHMPYHELQVLLCQQTSYPSLFLFLSPSLLLSFLGDPSPSEFSVAVLIFSTFLRPMPIPTSLAFIKLSSWRRDSVTCSTLDLSFECSKLLWTTPEASQFPSTSTSTISTASVSFSISSGSVCVFPFFS</sequence>